<organism evidence="1">
    <name type="scientific">Stegastes partitus</name>
    <name type="common">bicolor damselfish</name>
    <dbReference type="NCBI Taxonomy" id="144197"/>
    <lineage>
        <taxon>Eukaryota</taxon>
        <taxon>Metazoa</taxon>
        <taxon>Chordata</taxon>
        <taxon>Craniata</taxon>
        <taxon>Vertebrata</taxon>
        <taxon>Euteleostomi</taxon>
        <taxon>Actinopterygii</taxon>
        <taxon>Neopterygii</taxon>
        <taxon>Teleostei</taxon>
        <taxon>Neoteleostei</taxon>
        <taxon>Acanthomorphata</taxon>
        <taxon>Ovalentaria</taxon>
        <taxon>Pomacentridae</taxon>
        <taxon>Stegastes</taxon>
    </lineage>
</organism>
<accession>A0A3B5ALB9</accession>
<dbReference type="AlphaFoldDB" id="A0A3B5ALB9"/>
<dbReference type="Ensembl" id="ENSSPAT00000022640.1">
    <property type="protein sequence ID" value="ENSSPAP00000022288.1"/>
    <property type="gene ID" value="ENSSPAG00000016842.1"/>
</dbReference>
<dbReference type="GeneTree" id="ENSGT00940000179774"/>
<evidence type="ECO:0000313" key="1">
    <source>
        <dbReference type="Ensembl" id="ENSSPAP00000022288.1"/>
    </source>
</evidence>
<sequence length="82" mass="8911">MDESYYCSVPRSLWLGCSSVAESLCALRCLQSIPSTRAHNQVLLHPPTPSPSYLLTFRCPFLPVGSTLLSGSSLVHPQTFSA</sequence>
<proteinExistence type="predicted"/>
<dbReference type="STRING" id="144197.ENSSPAP00000022288"/>
<name>A0A3B5ALB9_9TELE</name>
<reference evidence="1" key="1">
    <citation type="submission" date="2023-09" db="UniProtKB">
        <authorList>
            <consortium name="Ensembl"/>
        </authorList>
    </citation>
    <scope>IDENTIFICATION</scope>
</reference>
<protein>
    <submittedName>
        <fullName evidence="1">Uncharacterized protein</fullName>
    </submittedName>
</protein>